<evidence type="ECO:0000256" key="2">
    <source>
        <dbReference type="ARBA" id="ARBA00022481"/>
    </source>
</evidence>
<keyword evidence="2" id="KW-0488">Methylation</keyword>
<dbReference type="Proteomes" id="UP000955338">
    <property type="component" value="Chromosome"/>
</dbReference>
<comment type="similarity">
    <text evidence="1 3">Belongs to the N-Me-Phe pilin family.</text>
</comment>
<dbReference type="NCBIfam" id="TIGR02532">
    <property type="entry name" value="IV_pilin_GFxxxE"/>
    <property type="match status" value="1"/>
</dbReference>
<organism evidence="4 5">
    <name type="scientific">Mergibacter septicus</name>
    <dbReference type="NCBI Taxonomy" id="221402"/>
    <lineage>
        <taxon>Bacteria</taxon>
        <taxon>Pseudomonadati</taxon>
        <taxon>Pseudomonadota</taxon>
        <taxon>Gammaproteobacteria</taxon>
        <taxon>Pasteurellales</taxon>
        <taxon>Pasteurellaceae</taxon>
        <taxon>Mergibacter</taxon>
    </lineage>
</organism>
<evidence type="ECO:0000313" key="5">
    <source>
        <dbReference type="Proteomes" id="UP000955338"/>
    </source>
</evidence>
<dbReference type="RefSeq" id="WP_261920343.1">
    <property type="nucleotide sequence ID" value="NZ_CP022010.1"/>
</dbReference>
<dbReference type="InterPro" id="IPR012902">
    <property type="entry name" value="N_methyl_site"/>
</dbReference>
<dbReference type="Pfam" id="PF07963">
    <property type="entry name" value="N_methyl"/>
    <property type="match status" value="1"/>
</dbReference>
<dbReference type="PROSITE" id="PS00409">
    <property type="entry name" value="PROKAR_NTER_METHYL"/>
    <property type="match status" value="1"/>
</dbReference>
<dbReference type="Gene3D" id="3.30.700.10">
    <property type="entry name" value="Glycoprotein, Type 4 Pilin"/>
    <property type="match status" value="1"/>
</dbReference>
<dbReference type="Pfam" id="PF00114">
    <property type="entry name" value="Pilin"/>
    <property type="match status" value="1"/>
</dbReference>
<accession>A0A8E3MDR2</accession>
<dbReference type="InterPro" id="IPR045584">
    <property type="entry name" value="Pilin-like"/>
</dbReference>
<evidence type="ECO:0000313" key="4">
    <source>
        <dbReference type="EMBL" id="QDJ15137.1"/>
    </source>
</evidence>
<dbReference type="AlphaFoldDB" id="A0A8E3MDR2"/>
<dbReference type="PANTHER" id="PTHR30093">
    <property type="entry name" value="GENERAL SECRETION PATHWAY PROTEIN G"/>
    <property type="match status" value="1"/>
</dbReference>
<dbReference type="EMBL" id="CP022011">
    <property type="protein sequence ID" value="QDJ15137.1"/>
    <property type="molecule type" value="Genomic_DNA"/>
</dbReference>
<sequence length="155" mass="16213">MKRSTLTQAALSRVGLSQGFTLIELMIVIAIIAVLATVAIPSYQNYTKKAAMSELIQAASPYKAEVELCIYNSGSKTNCSAGQNGIQAAVTESEKVKYLKTVGVNAGVISVTGKGTLENIGYTLTPNGGENGEVIDWAVNCTGDKGIFPVGFCAN</sequence>
<keyword evidence="3" id="KW-0281">Fimbrium</keyword>
<dbReference type="GO" id="GO:0043107">
    <property type="term" value="P:type IV pilus-dependent motility"/>
    <property type="evidence" value="ECO:0007669"/>
    <property type="project" value="TreeGrafter"/>
</dbReference>
<dbReference type="SUPFAM" id="SSF54523">
    <property type="entry name" value="Pili subunits"/>
    <property type="match status" value="1"/>
</dbReference>
<gene>
    <name evidence="4" type="ORF">CEP48_06690</name>
</gene>
<keyword evidence="5" id="KW-1185">Reference proteome</keyword>
<protein>
    <submittedName>
        <fullName evidence="4">Prepilin-type cleavage/methylation domain-containing protein</fullName>
    </submittedName>
</protein>
<dbReference type="GO" id="GO:0044096">
    <property type="term" value="C:type IV pilus"/>
    <property type="evidence" value="ECO:0007669"/>
    <property type="project" value="TreeGrafter"/>
</dbReference>
<dbReference type="InterPro" id="IPR001082">
    <property type="entry name" value="Pilin"/>
</dbReference>
<reference evidence="4" key="1">
    <citation type="submission" date="2017-06" db="EMBL/GenBank/DDBJ databases">
        <title>Genome sequencing of pathogenic and non-pathogenic strains within Bisgaard taxon 40.</title>
        <authorList>
            <person name="Ladner J.T."/>
            <person name="Lovett S.P."/>
            <person name="Koroleva G."/>
            <person name="Lorch J.M."/>
        </authorList>
    </citation>
    <scope>NUCLEOTIDE SEQUENCE</scope>
    <source>
        <strain evidence="4">27576-1-I1</strain>
    </source>
</reference>
<evidence type="ECO:0000256" key="3">
    <source>
        <dbReference type="RuleBase" id="RU000389"/>
    </source>
</evidence>
<evidence type="ECO:0000256" key="1">
    <source>
        <dbReference type="ARBA" id="ARBA00005233"/>
    </source>
</evidence>
<dbReference type="PANTHER" id="PTHR30093:SF34">
    <property type="entry name" value="PREPILIN PEPTIDASE-DEPENDENT PROTEIN D"/>
    <property type="match status" value="1"/>
</dbReference>
<name>A0A8E3MDR2_9PAST</name>
<proteinExistence type="inferred from homology"/>